<dbReference type="PANTHER" id="PTHR43271">
    <property type="entry name" value="BLL2771 PROTEIN"/>
    <property type="match status" value="1"/>
</dbReference>
<protein>
    <submittedName>
        <fullName evidence="10">YNFM family putative membrane transporter</fullName>
    </submittedName>
</protein>
<organism evidence="10 11">
    <name type="scientific">Actinocrispum wychmicini</name>
    <dbReference type="NCBI Taxonomy" id="1213861"/>
    <lineage>
        <taxon>Bacteria</taxon>
        <taxon>Bacillati</taxon>
        <taxon>Actinomycetota</taxon>
        <taxon>Actinomycetes</taxon>
        <taxon>Pseudonocardiales</taxon>
        <taxon>Pseudonocardiaceae</taxon>
        <taxon>Actinocrispum</taxon>
    </lineage>
</organism>
<dbReference type="GO" id="GO:0005886">
    <property type="term" value="C:plasma membrane"/>
    <property type="evidence" value="ECO:0007669"/>
    <property type="project" value="UniProtKB-SubCell"/>
</dbReference>
<feature type="transmembrane region" description="Helical" evidence="8">
    <location>
        <begin position="342"/>
        <end position="363"/>
    </location>
</feature>
<evidence type="ECO:0000313" key="11">
    <source>
        <dbReference type="Proteomes" id="UP000295680"/>
    </source>
</evidence>
<feature type="transmembrane region" description="Helical" evidence="8">
    <location>
        <begin position="316"/>
        <end position="336"/>
    </location>
</feature>
<keyword evidence="7 8" id="KW-0472">Membrane</keyword>
<evidence type="ECO:0000256" key="1">
    <source>
        <dbReference type="ARBA" id="ARBA00004651"/>
    </source>
</evidence>
<name>A0A4R2JN98_9PSEU</name>
<evidence type="ECO:0000256" key="8">
    <source>
        <dbReference type="SAM" id="Phobius"/>
    </source>
</evidence>
<dbReference type="InterPro" id="IPR011701">
    <property type="entry name" value="MFS"/>
</dbReference>
<feature type="transmembrane region" description="Helical" evidence="8">
    <location>
        <begin position="39"/>
        <end position="60"/>
    </location>
</feature>
<dbReference type="OrthoDB" id="63984at2"/>
<feature type="transmembrane region" description="Helical" evidence="8">
    <location>
        <begin position="232"/>
        <end position="251"/>
    </location>
</feature>
<keyword evidence="4" id="KW-1003">Cell membrane</keyword>
<dbReference type="EMBL" id="SLWS01000005">
    <property type="protein sequence ID" value="TCO58598.1"/>
    <property type="molecule type" value="Genomic_DNA"/>
</dbReference>
<keyword evidence="5 8" id="KW-0812">Transmembrane</keyword>
<dbReference type="Gene3D" id="1.20.1250.20">
    <property type="entry name" value="MFS general substrate transporter like domains"/>
    <property type="match status" value="1"/>
</dbReference>
<dbReference type="PROSITE" id="PS50850">
    <property type="entry name" value="MFS"/>
    <property type="match status" value="1"/>
</dbReference>
<evidence type="ECO:0000256" key="5">
    <source>
        <dbReference type="ARBA" id="ARBA00022692"/>
    </source>
</evidence>
<proteinExistence type="inferred from homology"/>
<dbReference type="RefSeq" id="WP_132119452.1">
    <property type="nucleotide sequence ID" value="NZ_SLWS01000005.1"/>
</dbReference>
<dbReference type="Pfam" id="PF07690">
    <property type="entry name" value="MFS_1"/>
    <property type="match status" value="1"/>
</dbReference>
<sequence>MPVDRITVGVAAGGLASFALLYAPQPVLPQIAAEYGIPPAQASLTVGVATGALALGVIPLSLLSEITGRRPVLLMSVVVAAVVGLVVPLVPSFGVLVALRAVQGLALAGFPAVAMAYLAERDRINAIGMLIAGNTFGGMVGRLVAGQVGTWRAGTAVVAVLGALATVVLVVTLPKGDPRPVRTKIHLKPAVRKPILLALYAVAVLGMGAFVGLYNAIGFRLAAPPLSLSPQVASLVFVAYAIGAFSSATVGRMADKRRALFAMLLLAAVGAIVTIPTNIVLVAIGFALFTAGFFAVHAAASGWVNQVATDKGPASGLYSGSYYAGAFVGGTAGTSIYAAWGWVALVAASVGWLSLAAAGVWLAGRRKTLSSAKNLSRKTGAPLAT</sequence>
<evidence type="ECO:0000256" key="6">
    <source>
        <dbReference type="ARBA" id="ARBA00022989"/>
    </source>
</evidence>
<evidence type="ECO:0000256" key="2">
    <source>
        <dbReference type="ARBA" id="ARBA00008335"/>
    </source>
</evidence>
<dbReference type="CDD" id="cd17324">
    <property type="entry name" value="MFS_NepI_like"/>
    <property type="match status" value="1"/>
</dbReference>
<feature type="transmembrane region" description="Helical" evidence="8">
    <location>
        <begin position="97"/>
        <end position="119"/>
    </location>
</feature>
<feature type="transmembrane region" description="Helical" evidence="8">
    <location>
        <begin position="126"/>
        <end position="145"/>
    </location>
</feature>
<keyword evidence="3" id="KW-0813">Transport</keyword>
<dbReference type="InterPro" id="IPR036259">
    <property type="entry name" value="MFS_trans_sf"/>
</dbReference>
<feature type="transmembrane region" description="Helical" evidence="8">
    <location>
        <begin position="258"/>
        <end position="275"/>
    </location>
</feature>
<evidence type="ECO:0000256" key="3">
    <source>
        <dbReference type="ARBA" id="ARBA00022448"/>
    </source>
</evidence>
<feature type="transmembrane region" description="Helical" evidence="8">
    <location>
        <begin position="281"/>
        <end position="304"/>
    </location>
</feature>
<reference evidence="10 11" key="1">
    <citation type="submission" date="2019-03" db="EMBL/GenBank/DDBJ databases">
        <title>Genomic Encyclopedia of Type Strains, Phase IV (KMG-IV): sequencing the most valuable type-strain genomes for metagenomic binning, comparative biology and taxonomic classification.</title>
        <authorList>
            <person name="Goeker M."/>
        </authorList>
    </citation>
    <scope>NUCLEOTIDE SEQUENCE [LARGE SCALE GENOMIC DNA]</scope>
    <source>
        <strain evidence="10 11">DSM 45934</strain>
    </source>
</reference>
<feature type="transmembrane region" description="Helical" evidence="8">
    <location>
        <begin position="195"/>
        <end position="217"/>
    </location>
</feature>
<dbReference type="InterPro" id="IPR020846">
    <property type="entry name" value="MFS_dom"/>
</dbReference>
<accession>A0A4R2JN98</accession>
<feature type="transmembrane region" description="Helical" evidence="8">
    <location>
        <begin position="151"/>
        <end position="174"/>
    </location>
</feature>
<comment type="caution">
    <text evidence="10">The sequence shown here is derived from an EMBL/GenBank/DDBJ whole genome shotgun (WGS) entry which is preliminary data.</text>
</comment>
<dbReference type="Proteomes" id="UP000295680">
    <property type="component" value="Unassembled WGS sequence"/>
</dbReference>
<evidence type="ECO:0000256" key="7">
    <source>
        <dbReference type="ARBA" id="ARBA00023136"/>
    </source>
</evidence>
<evidence type="ECO:0000259" key="9">
    <source>
        <dbReference type="PROSITE" id="PS50850"/>
    </source>
</evidence>
<evidence type="ECO:0000256" key="4">
    <source>
        <dbReference type="ARBA" id="ARBA00022475"/>
    </source>
</evidence>
<dbReference type="SUPFAM" id="SSF103473">
    <property type="entry name" value="MFS general substrate transporter"/>
    <property type="match status" value="1"/>
</dbReference>
<keyword evidence="11" id="KW-1185">Reference proteome</keyword>
<evidence type="ECO:0000313" key="10">
    <source>
        <dbReference type="EMBL" id="TCO58598.1"/>
    </source>
</evidence>
<feature type="transmembrane region" description="Helical" evidence="8">
    <location>
        <begin position="72"/>
        <end position="91"/>
    </location>
</feature>
<keyword evidence="6 8" id="KW-1133">Transmembrane helix</keyword>
<comment type="similarity">
    <text evidence="2">Belongs to the major facilitator superfamily.</text>
</comment>
<feature type="domain" description="Major facilitator superfamily (MFS) profile" evidence="9">
    <location>
        <begin position="1"/>
        <end position="366"/>
    </location>
</feature>
<dbReference type="GO" id="GO:0022857">
    <property type="term" value="F:transmembrane transporter activity"/>
    <property type="evidence" value="ECO:0007669"/>
    <property type="project" value="InterPro"/>
</dbReference>
<dbReference type="PANTHER" id="PTHR43271:SF1">
    <property type="entry name" value="INNER MEMBRANE TRANSPORT PROTEIN YNFM"/>
    <property type="match status" value="1"/>
</dbReference>
<dbReference type="AlphaFoldDB" id="A0A4R2JN98"/>
<comment type="subcellular location">
    <subcellularLocation>
        <location evidence="1">Cell membrane</location>
        <topology evidence="1">Multi-pass membrane protein</topology>
    </subcellularLocation>
</comment>
<gene>
    <name evidence="10" type="ORF">EV192_105669</name>
</gene>